<organism evidence="5 6">
    <name type="scientific">Nitrospirillum viridazoti CBAmc</name>
    <dbReference type="NCBI Taxonomy" id="1441467"/>
    <lineage>
        <taxon>Bacteria</taxon>
        <taxon>Pseudomonadati</taxon>
        <taxon>Pseudomonadota</taxon>
        <taxon>Alphaproteobacteria</taxon>
        <taxon>Rhodospirillales</taxon>
        <taxon>Azospirillaceae</taxon>
        <taxon>Nitrospirillum</taxon>
        <taxon>Nitrospirillum viridazoti</taxon>
    </lineage>
</organism>
<dbReference type="PROSITE" id="PS01124">
    <property type="entry name" value="HTH_ARAC_FAMILY_2"/>
    <property type="match status" value="1"/>
</dbReference>
<proteinExistence type="predicted"/>
<dbReference type="PANTHER" id="PTHR46796">
    <property type="entry name" value="HTH-TYPE TRANSCRIPTIONAL ACTIVATOR RHAS-RELATED"/>
    <property type="match status" value="1"/>
</dbReference>
<dbReference type="InterPro" id="IPR018060">
    <property type="entry name" value="HTH_AraC"/>
</dbReference>
<dbReference type="KEGG" id="nao:Y958_15735"/>
<dbReference type="InterPro" id="IPR050204">
    <property type="entry name" value="AraC_XylS_family_regulators"/>
</dbReference>
<evidence type="ECO:0000256" key="3">
    <source>
        <dbReference type="ARBA" id="ARBA00023163"/>
    </source>
</evidence>
<sequence length="190" mass="20544">MEEDMTAPAAALDAFHTLAGLPPAGFPAAGHLATVTRLLEEAMHAVEHDVAQARDRIVKVRDLLLHRPQEEAARGGLAPWQARRVAALVERRLDGTLCNEDLAAEAKLSTSHFCAAFRQTFGMSPHAFVISRRVERAKALMLDTDDALAEIADACGFADQAHLSRLFRQATGSSPASWRRANAVDVSLIA</sequence>
<dbReference type="Pfam" id="PF12833">
    <property type="entry name" value="HTH_18"/>
    <property type="match status" value="1"/>
</dbReference>
<evidence type="ECO:0000256" key="2">
    <source>
        <dbReference type="ARBA" id="ARBA00023125"/>
    </source>
</evidence>
<evidence type="ECO:0000313" key="6">
    <source>
        <dbReference type="Proteomes" id="UP000197153"/>
    </source>
</evidence>
<evidence type="ECO:0000256" key="1">
    <source>
        <dbReference type="ARBA" id="ARBA00023015"/>
    </source>
</evidence>
<keyword evidence="1" id="KW-0805">Transcription regulation</keyword>
<dbReference type="GO" id="GO:0003700">
    <property type="term" value="F:DNA-binding transcription factor activity"/>
    <property type="evidence" value="ECO:0007669"/>
    <property type="project" value="InterPro"/>
</dbReference>
<dbReference type="SUPFAM" id="SSF46689">
    <property type="entry name" value="Homeodomain-like"/>
    <property type="match status" value="2"/>
</dbReference>
<dbReference type="Gene3D" id="1.10.10.60">
    <property type="entry name" value="Homeodomain-like"/>
    <property type="match status" value="2"/>
</dbReference>
<keyword evidence="2" id="KW-0238">DNA-binding</keyword>
<gene>
    <name evidence="5" type="ORF">Y958_15735</name>
</gene>
<keyword evidence="6" id="KW-1185">Reference proteome</keyword>
<dbReference type="InterPro" id="IPR018062">
    <property type="entry name" value="HTH_AraC-typ_CS"/>
</dbReference>
<dbReference type="InterPro" id="IPR009057">
    <property type="entry name" value="Homeodomain-like_sf"/>
</dbReference>
<dbReference type="PROSITE" id="PS00041">
    <property type="entry name" value="HTH_ARAC_FAMILY_1"/>
    <property type="match status" value="1"/>
</dbReference>
<accession>A0A248JUJ8</accession>
<evidence type="ECO:0000259" key="4">
    <source>
        <dbReference type="PROSITE" id="PS01124"/>
    </source>
</evidence>
<reference evidence="5 6" key="1">
    <citation type="submission" date="2017-06" db="EMBL/GenBank/DDBJ databases">
        <title>Complete genome sequence of Nitrospirillum amazonense strain CBAmC, an endophytic nitrogen-fixing and plant growth-promoting bacterium, isolated from sugarcane.</title>
        <authorList>
            <person name="Schwab S."/>
            <person name="dos Santos Teixeira K.R."/>
            <person name="Simoes Araujo J.L."/>
            <person name="Soares Vidal M."/>
            <person name="Borges de Freitas H.R."/>
            <person name="Rivello Crivelaro A.L."/>
            <person name="Bueno de Camargo Nunes A."/>
            <person name="dos Santos C.M."/>
            <person name="Palmeira da Silva Rosa D."/>
            <person name="da Silva Padilha D."/>
            <person name="da Silva E."/>
            <person name="Araujo Terra L."/>
            <person name="Soares Mendes V."/>
            <person name="Farinelli L."/>
            <person name="Magalhaes Cruz L."/>
            <person name="Baldani J.I."/>
        </authorList>
    </citation>
    <scope>NUCLEOTIDE SEQUENCE [LARGE SCALE GENOMIC DNA]</scope>
    <source>
        <strain evidence="5 6">CBAmC</strain>
    </source>
</reference>
<feature type="domain" description="HTH araC/xylS-type" evidence="4">
    <location>
        <begin position="83"/>
        <end position="181"/>
    </location>
</feature>
<keyword evidence="3" id="KW-0804">Transcription</keyword>
<dbReference type="SMART" id="SM00342">
    <property type="entry name" value="HTH_ARAC"/>
    <property type="match status" value="1"/>
</dbReference>
<dbReference type="Proteomes" id="UP000197153">
    <property type="component" value="Chromosome 2"/>
</dbReference>
<evidence type="ECO:0000313" key="5">
    <source>
        <dbReference type="EMBL" id="ASG22402.1"/>
    </source>
</evidence>
<dbReference type="PANTHER" id="PTHR46796:SF14">
    <property type="entry name" value="TRANSCRIPTIONAL REGULATORY PROTEIN"/>
    <property type="match status" value="1"/>
</dbReference>
<dbReference type="AlphaFoldDB" id="A0A248JUJ8"/>
<dbReference type="EMBL" id="CP022111">
    <property type="protein sequence ID" value="ASG22402.1"/>
    <property type="molecule type" value="Genomic_DNA"/>
</dbReference>
<name>A0A248JUJ8_9PROT</name>
<dbReference type="GO" id="GO:0043565">
    <property type="term" value="F:sequence-specific DNA binding"/>
    <property type="evidence" value="ECO:0007669"/>
    <property type="project" value="InterPro"/>
</dbReference>
<protein>
    <submittedName>
        <fullName evidence="5">AraC family transcriptional regulator</fullName>
    </submittedName>
</protein>